<dbReference type="InterPro" id="IPR032808">
    <property type="entry name" value="DoxX"/>
</dbReference>
<name>Q0EWS4_9PROT</name>
<feature type="transmembrane region" description="Helical" evidence="7">
    <location>
        <begin position="69"/>
        <end position="88"/>
    </location>
</feature>
<accession>Q0EWS4</accession>
<evidence type="ECO:0000256" key="6">
    <source>
        <dbReference type="ARBA" id="ARBA00023136"/>
    </source>
</evidence>
<evidence type="ECO:0000313" key="9">
    <source>
        <dbReference type="Proteomes" id="UP000005297"/>
    </source>
</evidence>
<dbReference type="eggNOG" id="COG2259">
    <property type="taxonomic scope" value="Bacteria"/>
</dbReference>
<organism evidence="8 9">
    <name type="scientific">Mariprofundus ferrooxydans PV-1</name>
    <dbReference type="NCBI Taxonomy" id="314345"/>
    <lineage>
        <taxon>Bacteria</taxon>
        <taxon>Pseudomonadati</taxon>
        <taxon>Pseudomonadota</taxon>
        <taxon>Candidatius Mariprofundia</taxon>
        <taxon>Mariprofundales</taxon>
        <taxon>Mariprofundaceae</taxon>
        <taxon>Mariprofundus</taxon>
    </lineage>
</organism>
<dbReference type="EMBL" id="AATS01000018">
    <property type="protein sequence ID" value="EAU53715.1"/>
    <property type="molecule type" value="Genomic_DNA"/>
</dbReference>
<sequence>MKNMMISIHAAYMHVALLLERTGPLSLLLFRLWVALAFWRAGVVKLNDPGGTAYLFNYEYHVPLLSPDLAAQLGTGIELVFPWLLALGLMGRMSAAFLFVYNIVAVISYPDLWPHGFWVGLWGNDFIDHKAWGLMLLALTLYGPGKLSLDAVIARWLSPRISACR</sequence>
<dbReference type="Pfam" id="PF07681">
    <property type="entry name" value="DoxX"/>
    <property type="match status" value="1"/>
</dbReference>
<comment type="subcellular location">
    <subcellularLocation>
        <location evidence="1">Cell membrane</location>
        <topology evidence="1">Multi-pass membrane protein</topology>
    </subcellularLocation>
</comment>
<keyword evidence="5 7" id="KW-1133">Transmembrane helix</keyword>
<dbReference type="AlphaFoldDB" id="Q0EWS4"/>
<evidence type="ECO:0000256" key="3">
    <source>
        <dbReference type="ARBA" id="ARBA00022475"/>
    </source>
</evidence>
<feature type="transmembrane region" description="Helical" evidence="7">
    <location>
        <begin position="132"/>
        <end position="157"/>
    </location>
</feature>
<evidence type="ECO:0000256" key="2">
    <source>
        <dbReference type="ARBA" id="ARBA00006679"/>
    </source>
</evidence>
<dbReference type="InterPro" id="IPR051907">
    <property type="entry name" value="DoxX-like_oxidoreductase"/>
</dbReference>
<proteinExistence type="inferred from homology"/>
<dbReference type="PANTHER" id="PTHR33452:SF1">
    <property type="entry name" value="INNER MEMBRANE PROTEIN YPHA-RELATED"/>
    <property type="match status" value="1"/>
</dbReference>
<protein>
    <submittedName>
        <fullName evidence="8">Putative transmembrane protein</fullName>
    </submittedName>
</protein>
<reference evidence="8 9" key="1">
    <citation type="submission" date="2006-09" db="EMBL/GenBank/DDBJ databases">
        <authorList>
            <person name="Emerson D."/>
            <person name="Ferriera S."/>
            <person name="Johnson J."/>
            <person name="Kravitz S."/>
            <person name="Halpern A."/>
            <person name="Remington K."/>
            <person name="Beeson K."/>
            <person name="Tran B."/>
            <person name="Rogers Y.-H."/>
            <person name="Friedman R."/>
            <person name="Venter J.C."/>
        </authorList>
    </citation>
    <scope>NUCLEOTIDE SEQUENCE [LARGE SCALE GENOMIC DNA]</scope>
    <source>
        <strain evidence="8 9">PV-1</strain>
    </source>
</reference>
<dbReference type="PANTHER" id="PTHR33452">
    <property type="entry name" value="OXIDOREDUCTASE CATD-RELATED"/>
    <property type="match status" value="1"/>
</dbReference>
<evidence type="ECO:0000256" key="5">
    <source>
        <dbReference type="ARBA" id="ARBA00022989"/>
    </source>
</evidence>
<keyword evidence="9" id="KW-1185">Reference proteome</keyword>
<dbReference type="STRING" id="314344.AL013_02540"/>
<keyword evidence="6 7" id="KW-0472">Membrane</keyword>
<dbReference type="GO" id="GO:0005886">
    <property type="term" value="C:plasma membrane"/>
    <property type="evidence" value="ECO:0007669"/>
    <property type="project" value="UniProtKB-SubCell"/>
</dbReference>
<gene>
    <name evidence="8" type="ORF">SPV1_06234</name>
</gene>
<dbReference type="HOGENOM" id="CLU_058421_4_1_0"/>
<keyword evidence="4 7" id="KW-0812">Transmembrane</keyword>
<evidence type="ECO:0000313" key="8">
    <source>
        <dbReference type="EMBL" id="EAU53715.1"/>
    </source>
</evidence>
<evidence type="ECO:0000256" key="7">
    <source>
        <dbReference type="SAM" id="Phobius"/>
    </source>
</evidence>
<comment type="similarity">
    <text evidence="2">Belongs to the DoxX family.</text>
</comment>
<evidence type="ECO:0000256" key="4">
    <source>
        <dbReference type="ARBA" id="ARBA00022692"/>
    </source>
</evidence>
<keyword evidence="3" id="KW-1003">Cell membrane</keyword>
<comment type="caution">
    <text evidence="8">The sequence shown here is derived from an EMBL/GenBank/DDBJ whole genome shotgun (WGS) entry which is preliminary data.</text>
</comment>
<dbReference type="Proteomes" id="UP000005297">
    <property type="component" value="Unassembled WGS sequence"/>
</dbReference>
<dbReference type="OrthoDB" id="121744at2"/>
<feature type="transmembrane region" description="Helical" evidence="7">
    <location>
        <begin position="95"/>
        <end position="112"/>
    </location>
</feature>
<dbReference type="InParanoid" id="Q0EWS4"/>
<evidence type="ECO:0000256" key="1">
    <source>
        <dbReference type="ARBA" id="ARBA00004651"/>
    </source>
</evidence>